<feature type="transmembrane region" description="Helical" evidence="9">
    <location>
        <begin position="390"/>
        <end position="409"/>
    </location>
</feature>
<gene>
    <name evidence="12" type="primary">Slc4a10</name>
    <name evidence="12" type="ORF">E2C01_026676</name>
</gene>
<dbReference type="GO" id="GO:0008509">
    <property type="term" value="F:monoatomic anion transmembrane transporter activity"/>
    <property type="evidence" value="ECO:0007669"/>
    <property type="project" value="InterPro"/>
</dbReference>
<feature type="domain" description="Band 3 cytoplasmic" evidence="11">
    <location>
        <begin position="1"/>
        <end position="44"/>
    </location>
</feature>
<dbReference type="Gene3D" id="1.10.287.570">
    <property type="entry name" value="Helical hairpin bin"/>
    <property type="match status" value="1"/>
</dbReference>
<accession>A0A5B7EG69</accession>
<dbReference type="AlphaFoldDB" id="A0A5B7EG69"/>
<dbReference type="FunFam" id="1.10.287.570:FF:000001">
    <property type="entry name" value="Anion exchange protein"/>
    <property type="match status" value="1"/>
</dbReference>
<evidence type="ECO:0000313" key="12">
    <source>
        <dbReference type="EMBL" id="MPC33331.1"/>
    </source>
</evidence>
<dbReference type="InterPro" id="IPR016152">
    <property type="entry name" value="PTrfase/Anion_transptr"/>
</dbReference>
<dbReference type="InterPro" id="IPR013769">
    <property type="entry name" value="Band3_cytoplasmic_dom"/>
</dbReference>
<dbReference type="InterPro" id="IPR011531">
    <property type="entry name" value="HCO3_transpt-like_TM_dom"/>
</dbReference>
<keyword evidence="5 9" id="KW-0812">Transmembrane</keyword>
<feature type="transmembrane region" description="Helical" evidence="9">
    <location>
        <begin position="290"/>
        <end position="309"/>
    </location>
</feature>
<evidence type="ECO:0000313" key="13">
    <source>
        <dbReference type="Proteomes" id="UP000324222"/>
    </source>
</evidence>
<feature type="transmembrane region" description="Helical" evidence="9">
    <location>
        <begin position="330"/>
        <end position="354"/>
    </location>
</feature>
<keyword evidence="6 9" id="KW-1133">Transmembrane helix</keyword>
<dbReference type="PRINTS" id="PR01232">
    <property type="entry name" value="NAHCO3TRSPRT"/>
</dbReference>
<proteinExistence type="inferred from homology"/>
<dbReference type="PANTHER" id="PTHR11453:SF36">
    <property type="entry name" value="ANION EXCHANGE PROTEIN"/>
    <property type="match status" value="1"/>
</dbReference>
<evidence type="ECO:0000256" key="6">
    <source>
        <dbReference type="ARBA" id="ARBA00022989"/>
    </source>
</evidence>
<keyword evidence="4" id="KW-1003">Cell membrane</keyword>
<keyword evidence="3" id="KW-0813">Transport</keyword>
<evidence type="ECO:0000256" key="2">
    <source>
        <dbReference type="ARBA" id="ARBA00010993"/>
    </source>
</evidence>
<dbReference type="EMBL" id="VSRR010002808">
    <property type="protein sequence ID" value="MPC33331.1"/>
    <property type="molecule type" value="Genomic_DNA"/>
</dbReference>
<dbReference type="InterPro" id="IPR003020">
    <property type="entry name" value="HCO3_transpt_euk"/>
</dbReference>
<feature type="transmembrane region" description="Helical" evidence="9">
    <location>
        <begin position="147"/>
        <end position="166"/>
    </location>
</feature>
<evidence type="ECO:0000256" key="4">
    <source>
        <dbReference type="ARBA" id="ARBA00022475"/>
    </source>
</evidence>
<comment type="subcellular location">
    <subcellularLocation>
        <location evidence="1">Basolateral cell membrane</location>
        <topology evidence="1">Multi-pass membrane protein</topology>
    </subcellularLocation>
</comment>
<evidence type="ECO:0000256" key="1">
    <source>
        <dbReference type="ARBA" id="ARBA00004554"/>
    </source>
</evidence>
<dbReference type="SUPFAM" id="SSF55804">
    <property type="entry name" value="Phoshotransferase/anion transport protein"/>
    <property type="match status" value="1"/>
</dbReference>
<keyword evidence="8 9" id="KW-0472">Membrane</keyword>
<dbReference type="Pfam" id="PF00955">
    <property type="entry name" value="HCO3_cotransp"/>
    <property type="match status" value="2"/>
</dbReference>
<feature type="transmembrane region" description="Helical" evidence="9">
    <location>
        <begin position="242"/>
        <end position="261"/>
    </location>
</feature>
<evidence type="ECO:0000256" key="8">
    <source>
        <dbReference type="ARBA" id="ARBA00023136"/>
    </source>
</evidence>
<dbReference type="Proteomes" id="UP000324222">
    <property type="component" value="Unassembled WGS sequence"/>
</dbReference>
<evidence type="ECO:0000256" key="7">
    <source>
        <dbReference type="ARBA" id="ARBA00023065"/>
    </source>
</evidence>
<dbReference type="GO" id="GO:0008510">
    <property type="term" value="F:sodium:bicarbonate symporter activity"/>
    <property type="evidence" value="ECO:0007669"/>
    <property type="project" value="TreeGrafter"/>
</dbReference>
<feature type="domain" description="Bicarbonate transporter-like transmembrane" evidence="10">
    <location>
        <begin position="89"/>
        <end position="196"/>
    </location>
</feature>
<dbReference type="PANTHER" id="PTHR11453">
    <property type="entry name" value="ANION EXCHANGE PROTEIN"/>
    <property type="match status" value="1"/>
</dbReference>
<evidence type="ECO:0000256" key="3">
    <source>
        <dbReference type="ARBA" id="ARBA00022448"/>
    </source>
</evidence>
<comment type="similarity">
    <text evidence="2">Belongs to the anion exchanger (TC 2.A.31) family.</text>
</comment>
<evidence type="ECO:0000256" key="5">
    <source>
        <dbReference type="ARBA" id="ARBA00022692"/>
    </source>
</evidence>
<sequence>MATLLSDEVFHDVAYKAKNRSHLLAGIDEFLDAVTVLPPGEWDPAIRIEPPAAIPSQDTRKKKQPVEVIDEEEEEVKLREEAGLTRSGKLFGGLINDIKRKSPWYLSDYKDGISIQSIASIIFIYFACLTPIITFGGLLGEATENRIAALESLVAGLICGVTYGFFSGQPLTILGSTGPVLVFETILYDFCSQEKRTWGRLISYKPFPEFTTVAPVLRNASSVKEAAANASSLQIRQVISDFAVIIAILVMSGIDFAIGIHTPKLEVPSELKPTWSGRGWLIPPFDGNPWWTSIVALVPALLACILLFMDQQITAVIVNRKEHKLKKGGGYHLDLFILALLTTLNSIFGLPWFVAATVLSINHVNSLKLESECAAPGEKPQFLGVRENRLTHIIIFGLIGLSVIMTPILRKIPMPVLFGVFLYMGIAALKGIQLFDRILIMFMPIKYQPDYSFLRQGTRLY</sequence>
<comment type="caution">
    <text evidence="12">The sequence shown here is derived from an EMBL/GenBank/DDBJ whole genome shotgun (WGS) entry which is preliminary data.</text>
</comment>
<feature type="transmembrane region" description="Helical" evidence="9">
    <location>
        <begin position="172"/>
        <end position="191"/>
    </location>
</feature>
<evidence type="ECO:0000259" key="11">
    <source>
        <dbReference type="Pfam" id="PF07565"/>
    </source>
</evidence>
<organism evidence="12 13">
    <name type="scientific">Portunus trituberculatus</name>
    <name type="common">Swimming crab</name>
    <name type="synonym">Neptunus trituberculatus</name>
    <dbReference type="NCBI Taxonomy" id="210409"/>
    <lineage>
        <taxon>Eukaryota</taxon>
        <taxon>Metazoa</taxon>
        <taxon>Ecdysozoa</taxon>
        <taxon>Arthropoda</taxon>
        <taxon>Crustacea</taxon>
        <taxon>Multicrustacea</taxon>
        <taxon>Malacostraca</taxon>
        <taxon>Eumalacostraca</taxon>
        <taxon>Eucarida</taxon>
        <taxon>Decapoda</taxon>
        <taxon>Pleocyemata</taxon>
        <taxon>Brachyura</taxon>
        <taxon>Eubrachyura</taxon>
        <taxon>Portunoidea</taxon>
        <taxon>Portunidae</taxon>
        <taxon>Portuninae</taxon>
        <taxon>Portunus</taxon>
    </lineage>
</organism>
<dbReference type="OrthoDB" id="1735926at2759"/>
<keyword evidence="7" id="KW-0406">Ion transport</keyword>
<reference evidence="12 13" key="1">
    <citation type="submission" date="2019-05" db="EMBL/GenBank/DDBJ databases">
        <title>Another draft genome of Portunus trituberculatus and its Hox gene families provides insights of decapod evolution.</title>
        <authorList>
            <person name="Jeong J.-H."/>
            <person name="Song I."/>
            <person name="Kim S."/>
            <person name="Choi T."/>
            <person name="Kim D."/>
            <person name="Ryu S."/>
            <person name="Kim W."/>
        </authorList>
    </citation>
    <scope>NUCLEOTIDE SEQUENCE [LARGE SCALE GENOMIC DNA]</scope>
    <source>
        <tissue evidence="12">Muscle</tissue>
    </source>
</reference>
<evidence type="ECO:0000259" key="10">
    <source>
        <dbReference type="Pfam" id="PF00955"/>
    </source>
</evidence>
<feature type="transmembrane region" description="Helical" evidence="9">
    <location>
        <begin position="416"/>
        <end position="435"/>
    </location>
</feature>
<dbReference type="InterPro" id="IPR003024">
    <property type="entry name" value="Na/HCO3_transpt"/>
</dbReference>
<feature type="transmembrane region" description="Helical" evidence="9">
    <location>
        <begin position="113"/>
        <end position="135"/>
    </location>
</feature>
<dbReference type="Pfam" id="PF07565">
    <property type="entry name" value="Band_3_cyto"/>
    <property type="match status" value="1"/>
</dbReference>
<keyword evidence="13" id="KW-1185">Reference proteome</keyword>
<name>A0A5B7EG69_PORTR</name>
<protein>
    <submittedName>
        <fullName evidence="12">Sodium-driven chloride bicarbonate exchanger</fullName>
    </submittedName>
</protein>
<dbReference type="Gene3D" id="3.40.930.10">
    <property type="entry name" value="Mannitol-specific EII, Chain A"/>
    <property type="match status" value="1"/>
</dbReference>
<dbReference type="GO" id="GO:0016323">
    <property type="term" value="C:basolateral plasma membrane"/>
    <property type="evidence" value="ECO:0007669"/>
    <property type="project" value="UniProtKB-SubCell"/>
</dbReference>
<dbReference type="GO" id="GO:0005452">
    <property type="term" value="F:solute:inorganic anion antiporter activity"/>
    <property type="evidence" value="ECO:0007669"/>
    <property type="project" value="InterPro"/>
</dbReference>
<feature type="domain" description="Bicarbonate transporter-like transmembrane" evidence="10">
    <location>
        <begin position="234"/>
        <end position="456"/>
    </location>
</feature>
<evidence type="ECO:0000256" key="9">
    <source>
        <dbReference type="SAM" id="Phobius"/>
    </source>
</evidence>
<dbReference type="GO" id="GO:0051453">
    <property type="term" value="P:regulation of intracellular pH"/>
    <property type="evidence" value="ECO:0007669"/>
    <property type="project" value="TreeGrafter"/>
</dbReference>